<reference evidence="3" key="1">
    <citation type="journal article" date="2020" name="Stud. Mycol.">
        <title>101 Dothideomycetes genomes: a test case for predicting lifestyles and emergence of pathogens.</title>
        <authorList>
            <person name="Haridas S."/>
            <person name="Albert R."/>
            <person name="Binder M."/>
            <person name="Bloem J."/>
            <person name="Labutti K."/>
            <person name="Salamov A."/>
            <person name="Andreopoulos B."/>
            <person name="Baker S."/>
            <person name="Barry K."/>
            <person name="Bills G."/>
            <person name="Bluhm B."/>
            <person name="Cannon C."/>
            <person name="Castanera R."/>
            <person name="Culley D."/>
            <person name="Daum C."/>
            <person name="Ezra D."/>
            <person name="Gonzalez J."/>
            <person name="Henrissat B."/>
            <person name="Kuo A."/>
            <person name="Liang C."/>
            <person name="Lipzen A."/>
            <person name="Lutzoni F."/>
            <person name="Magnuson J."/>
            <person name="Mondo S."/>
            <person name="Nolan M."/>
            <person name="Ohm R."/>
            <person name="Pangilinan J."/>
            <person name="Park H.-J."/>
            <person name="Ramirez L."/>
            <person name="Alfaro M."/>
            <person name="Sun H."/>
            <person name="Tritt A."/>
            <person name="Yoshinaga Y."/>
            <person name="Zwiers L.-H."/>
            <person name="Turgeon B."/>
            <person name="Goodwin S."/>
            <person name="Spatafora J."/>
            <person name="Crous P."/>
            <person name="Grigoriev I."/>
        </authorList>
    </citation>
    <scope>NUCLEOTIDE SEQUENCE</scope>
    <source>
        <strain evidence="3">CBS 110217</strain>
    </source>
</reference>
<evidence type="ECO:0000313" key="4">
    <source>
        <dbReference type="Proteomes" id="UP000799777"/>
    </source>
</evidence>
<dbReference type="EMBL" id="ML978354">
    <property type="protein sequence ID" value="KAF2023379.1"/>
    <property type="molecule type" value="Genomic_DNA"/>
</dbReference>
<accession>A0A9P4GX89</accession>
<gene>
    <name evidence="3" type="ORF">EK21DRAFT_118826</name>
</gene>
<feature type="region of interest" description="Disordered" evidence="2">
    <location>
        <begin position="119"/>
        <end position="144"/>
    </location>
</feature>
<sequence>MQRNHDDLIAKLQRLKIENRSLIAKNRVLRNEKREVEDQFLELNNVQRDFAAEVDRQEKVIDELKFGVVENQIDVDYTKSLEIRVENLEAQVKSLQGGDQHGEIDSAAVAGMAQMGLNDVEMSGTDGTLQPDADASSAEPSSGNNVCPMLLAKVKCRMAKAGEHCKLGYHPHKEASTTDVTSFASA</sequence>
<name>A0A9P4GX89_9PLEO</name>
<proteinExistence type="predicted"/>
<evidence type="ECO:0000256" key="2">
    <source>
        <dbReference type="SAM" id="MobiDB-lite"/>
    </source>
</evidence>
<evidence type="ECO:0000313" key="3">
    <source>
        <dbReference type="EMBL" id="KAF2023379.1"/>
    </source>
</evidence>
<comment type="caution">
    <text evidence="3">The sequence shown here is derived from an EMBL/GenBank/DDBJ whole genome shotgun (WGS) entry which is preliminary data.</text>
</comment>
<protein>
    <submittedName>
        <fullName evidence="3">Uncharacterized protein</fullName>
    </submittedName>
</protein>
<keyword evidence="4" id="KW-1185">Reference proteome</keyword>
<dbReference type="Proteomes" id="UP000799777">
    <property type="component" value="Unassembled WGS sequence"/>
</dbReference>
<organism evidence="3 4">
    <name type="scientific">Setomelanomma holmii</name>
    <dbReference type="NCBI Taxonomy" id="210430"/>
    <lineage>
        <taxon>Eukaryota</taxon>
        <taxon>Fungi</taxon>
        <taxon>Dikarya</taxon>
        <taxon>Ascomycota</taxon>
        <taxon>Pezizomycotina</taxon>
        <taxon>Dothideomycetes</taxon>
        <taxon>Pleosporomycetidae</taxon>
        <taxon>Pleosporales</taxon>
        <taxon>Pleosporineae</taxon>
        <taxon>Phaeosphaeriaceae</taxon>
        <taxon>Setomelanomma</taxon>
    </lineage>
</organism>
<dbReference type="AlphaFoldDB" id="A0A9P4GX89"/>
<feature type="compositionally biased region" description="Low complexity" evidence="2">
    <location>
        <begin position="131"/>
        <end position="142"/>
    </location>
</feature>
<keyword evidence="1" id="KW-0175">Coiled coil</keyword>
<feature type="coiled-coil region" evidence="1">
    <location>
        <begin position="5"/>
        <end position="49"/>
    </location>
</feature>
<evidence type="ECO:0000256" key="1">
    <source>
        <dbReference type="SAM" id="Coils"/>
    </source>
</evidence>